<dbReference type="PANTHER" id="PTHR10465:SF0">
    <property type="entry name" value="SARCALUMENIN"/>
    <property type="match status" value="1"/>
</dbReference>
<evidence type="ECO:0000313" key="7">
    <source>
        <dbReference type="EMBL" id="KEO84148.1"/>
    </source>
</evidence>
<keyword evidence="3" id="KW-0378">Hydrolase</keyword>
<evidence type="ECO:0000313" key="8">
    <source>
        <dbReference type="Proteomes" id="UP000027931"/>
    </source>
</evidence>
<dbReference type="GO" id="GO:0005525">
    <property type="term" value="F:GTP binding"/>
    <property type="evidence" value="ECO:0007669"/>
    <property type="project" value="UniProtKB-KW"/>
</dbReference>
<dbReference type="STRING" id="1157490.EL26_06695"/>
<dbReference type="SUPFAM" id="SSF52540">
    <property type="entry name" value="P-loop containing nucleoside triphosphate hydrolases"/>
    <property type="match status" value="1"/>
</dbReference>
<keyword evidence="5" id="KW-0472">Membrane</keyword>
<organism evidence="7 8">
    <name type="scientific">Tumebacillus flagellatus</name>
    <dbReference type="NCBI Taxonomy" id="1157490"/>
    <lineage>
        <taxon>Bacteria</taxon>
        <taxon>Bacillati</taxon>
        <taxon>Bacillota</taxon>
        <taxon>Bacilli</taxon>
        <taxon>Bacillales</taxon>
        <taxon>Alicyclobacillaceae</taxon>
        <taxon>Tumebacillus</taxon>
    </lineage>
</organism>
<protein>
    <recommendedName>
        <fullName evidence="6">Dynamin N-terminal domain-containing protein</fullName>
    </recommendedName>
</protein>
<dbReference type="InterPro" id="IPR045063">
    <property type="entry name" value="Dynamin_N"/>
</dbReference>
<evidence type="ECO:0000256" key="3">
    <source>
        <dbReference type="ARBA" id="ARBA00022801"/>
    </source>
</evidence>
<evidence type="ECO:0000256" key="1">
    <source>
        <dbReference type="ARBA" id="ARBA00004370"/>
    </source>
</evidence>
<dbReference type="GO" id="GO:0003924">
    <property type="term" value="F:GTPase activity"/>
    <property type="evidence" value="ECO:0007669"/>
    <property type="project" value="InterPro"/>
</dbReference>
<comment type="subcellular location">
    <subcellularLocation>
        <location evidence="1">Membrane</location>
    </subcellularLocation>
</comment>
<dbReference type="InterPro" id="IPR027094">
    <property type="entry name" value="Mitofusin_fam"/>
</dbReference>
<accession>A0A074LVU7</accession>
<proteinExistence type="predicted"/>
<dbReference type="AlphaFoldDB" id="A0A074LVU7"/>
<dbReference type="Pfam" id="PF00350">
    <property type="entry name" value="Dynamin_N"/>
    <property type="match status" value="1"/>
</dbReference>
<dbReference type="EMBL" id="JMIR01000006">
    <property type="protein sequence ID" value="KEO84148.1"/>
    <property type="molecule type" value="Genomic_DNA"/>
</dbReference>
<comment type="caution">
    <text evidence="7">The sequence shown here is derived from an EMBL/GenBank/DDBJ whole genome shotgun (WGS) entry which is preliminary data.</text>
</comment>
<dbReference type="GO" id="GO:0016020">
    <property type="term" value="C:membrane"/>
    <property type="evidence" value="ECO:0007669"/>
    <property type="project" value="UniProtKB-SubCell"/>
</dbReference>
<dbReference type="Gene3D" id="3.40.50.300">
    <property type="entry name" value="P-loop containing nucleotide triphosphate hydrolases"/>
    <property type="match status" value="1"/>
</dbReference>
<gene>
    <name evidence="7" type="ORF">EL26_06695</name>
</gene>
<evidence type="ECO:0000259" key="6">
    <source>
        <dbReference type="Pfam" id="PF00350"/>
    </source>
</evidence>
<dbReference type="Proteomes" id="UP000027931">
    <property type="component" value="Unassembled WGS sequence"/>
</dbReference>
<dbReference type="eggNOG" id="COG0699">
    <property type="taxonomic scope" value="Bacteria"/>
</dbReference>
<reference evidence="7 8" key="1">
    <citation type="journal article" date="2013" name="Int. J. Syst. Evol. Microbiol.">
        <title>Tumebacillus flagellatus sp. nov., an alpha-amylase/pullulanase-producing bacterium isolated from cassava wastewater.</title>
        <authorList>
            <person name="Wang Q."/>
            <person name="Xie N."/>
            <person name="Qin Y."/>
            <person name="Shen N."/>
            <person name="Zhu J."/>
            <person name="Mi H."/>
            <person name="Huang R."/>
        </authorList>
    </citation>
    <scope>NUCLEOTIDE SEQUENCE [LARGE SCALE GENOMIC DNA]</scope>
    <source>
        <strain evidence="7 8">GST4</strain>
    </source>
</reference>
<feature type="domain" description="Dynamin N-terminal" evidence="6">
    <location>
        <begin position="44"/>
        <end position="201"/>
    </location>
</feature>
<keyword evidence="8" id="KW-1185">Reference proteome</keyword>
<name>A0A074LVU7_9BACL</name>
<sequence>MRTQTELQQRMEQIEELLERLGNDKLTALGRFLRERVSYPEHFVILLGETSSGKTSLINGMLGQERLTASARPTTGTVIELMDDLELEAEATFRVNEEATLESISRDRFHELSMHPDSNLARLRLMVPQFPHELKGLRLFDTPGYDSLANEHEEVLKDFIPNSDVIVYVVSYRVGFKENDHQFMQYIQNVLQPTTEFVLVVNRVPSDVERSDRRILEIVQHAEDSLHRSLQYFLVPTVQQSPQGPPKPVLPVAADLWEYLKINLLSPQRQEALLHSLTHYQKDLLSLIQQEAEKTLAFAKANQAEKDAVASGIHTFLEQEEQIRMKIKMTFAKLNDQLPRLFNTATERIAIKLQAQIEEANKWTSQDECAQFVQAHSMPLLVRQETKTITEYLMRELERLDAEIESLLNTAVEKFEYEVRVEAPSFEPLMISLTRNVAKDVIGAGLVQFFAQYGGAGGAGAGVANAASHGLKVLGDAFGHTFSRSTHNGLTSFLAKIGATSTRAISAAAIVFVEGAFFVYEALTWQGKLGKAIDRALVEWQQNALSGSQESLTELEEHNYQNFHEYFTAYREAFAVSEVEEEEEVRFAIVQQILLQTQKMIDELDETLQEALV</sequence>
<dbReference type="GO" id="GO:0008053">
    <property type="term" value="P:mitochondrial fusion"/>
    <property type="evidence" value="ECO:0007669"/>
    <property type="project" value="TreeGrafter"/>
</dbReference>
<evidence type="ECO:0000256" key="5">
    <source>
        <dbReference type="ARBA" id="ARBA00023136"/>
    </source>
</evidence>
<dbReference type="InterPro" id="IPR027417">
    <property type="entry name" value="P-loop_NTPase"/>
</dbReference>
<keyword evidence="4" id="KW-0342">GTP-binding</keyword>
<keyword evidence="2" id="KW-0547">Nucleotide-binding</keyword>
<dbReference type="PANTHER" id="PTHR10465">
    <property type="entry name" value="TRANSMEMBRANE GTPASE FZO1"/>
    <property type="match status" value="1"/>
</dbReference>
<evidence type="ECO:0000256" key="2">
    <source>
        <dbReference type="ARBA" id="ARBA00022741"/>
    </source>
</evidence>
<evidence type="ECO:0000256" key="4">
    <source>
        <dbReference type="ARBA" id="ARBA00023134"/>
    </source>
</evidence>